<gene>
    <name evidence="4" type="ORF">PRZ48_002617</name>
</gene>
<dbReference type="InterPro" id="IPR005176">
    <property type="entry name" value="PONY_dom"/>
</dbReference>
<evidence type="ECO:0000313" key="5">
    <source>
        <dbReference type="Proteomes" id="UP001305779"/>
    </source>
</evidence>
<dbReference type="Gene3D" id="1.10.8.10">
    <property type="entry name" value="DNA helicase RuvA subunit, C-terminal domain"/>
    <property type="match status" value="1"/>
</dbReference>
<dbReference type="Pfam" id="PF14555">
    <property type="entry name" value="UBA_4"/>
    <property type="match status" value="1"/>
</dbReference>
<evidence type="ECO:0000256" key="1">
    <source>
        <dbReference type="ARBA" id="ARBA00022786"/>
    </source>
</evidence>
<dbReference type="PROSITE" id="PS51229">
    <property type="entry name" value="DCUN1"/>
    <property type="match status" value="1"/>
</dbReference>
<dbReference type="Gene3D" id="1.10.238.200">
    <property type="entry name" value="Cullin, PONY binding domain"/>
    <property type="match status" value="1"/>
</dbReference>
<evidence type="ECO:0000256" key="2">
    <source>
        <dbReference type="RuleBase" id="RU410713"/>
    </source>
</evidence>
<protein>
    <recommendedName>
        <fullName evidence="2">Defective in cullin neddylation protein</fullName>
    </recommendedName>
</protein>
<comment type="function">
    <text evidence="2">Neddylation of cullins play an essential role in the regulation of SCF-type complexes activity.</text>
</comment>
<organism evidence="4 5">
    <name type="scientific">Zasmidium cellare</name>
    <name type="common">Wine cellar mold</name>
    <name type="synonym">Racodium cellare</name>
    <dbReference type="NCBI Taxonomy" id="395010"/>
    <lineage>
        <taxon>Eukaryota</taxon>
        <taxon>Fungi</taxon>
        <taxon>Dikarya</taxon>
        <taxon>Ascomycota</taxon>
        <taxon>Pezizomycotina</taxon>
        <taxon>Dothideomycetes</taxon>
        <taxon>Dothideomycetidae</taxon>
        <taxon>Mycosphaerellales</taxon>
        <taxon>Mycosphaerellaceae</taxon>
        <taxon>Zasmidium</taxon>
    </lineage>
</organism>
<feature type="domain" description="DCUN1" evidence="3">
    <location>
        <begin position="82"/>
        <end position="283"/>
    </location>
</feature>
<evidence type="ECO:0000313" key="4">
    <source>
        <dbReference type="EMBL" id="KAK4504656.1"/>
    </source>
</evidence>
<dbReference type="PANTHER" id="PTHR12281:SF31">
    <property type="entry name" value="DCN1-LIKE PROTEIN 3"/>
    <property type="match status" value="1"/>
</dbReference>
<comment type="caution">
    <text evidence="4">The sequence shown here is derived from an EMBL/GenBank/DDBJ whole genome shotgun (WGS) entry which is preliminary data.</text>
</comment>
<dbReference type="Pfam" id="PF03556">
    <property type="entry name" value="Cullin_binding"/>
    <property type="match status" value="1"/>
</dbReference>
<dbReference type="SUPFAM" id="SSF46934">
    <property type="entry name" value="UBA-like"/>
    <property type="match status" value="1"/>
</dbReference>
<dbReference type="InterPro" id="IPR042460">
    <property type="entry name" value="DCN1-like_PONY"/>
</dbReference>
<dbReference type="EMBL" id="JAXOVC010000002">
    <property type="protein sequence ID" value="KAK4504656.1"/>
    <property type="molecule type" value="Genomic_DNA"/>
</dbReference>
<sequence>MPKRKTEAVVDLTMDSSPKRGKKAKVIKEPSATPQQKAAISEFTSVTQADKTTASKLLKQHNWNVGAAVNAFFNNPSSGNNPLAAPLKKLFDKYRDDPKNAPDEINIEGTGNLLGELQIELSDVGALVFSELVQSPSLGVITRDGFVDGWSEVGVDSLPKMRNIILQRRSQLPTDRNLFRNVYNHTFQLALQEKQKALPMEMATEFWRVLFQAPAWEWKTQNVPWLDWWIEFYEEKIKKAVNKDLWKQTLTFAEETAKDETLGFWSEESSWPSVIDEFVEWVKEEKGVGKGDAMEIS</sequence>
<dbReference type="InterPro" id="IPR009060">
    <property type="entry name" value="UBA-like_sf"/>
</dbReference>
<dbReference type="PANTHER" id="PTHR12281">
    <property type="entry name" value="RP42 RELATED"/>
    <property type="match status" value="1"/>
</dbReference>
<reference evidence="4 5" key="1">
    <citation type="journal article" date="2023" name="G3 (Bethesda)">
        <title>A chromosome-level genome assembly of Zasmidium syzygii isolated from banana leaves.</title>
        <authorList>
            <person name="van Westerhoven A.C."/>
            <person name="Mehrabi R."/>
            <person name="Talebi R."/>
            <person name="Steentjes M.B.F."/>
            <person name="Corcolon B."/>
            <person name="Chong P.A."/>
            <person name="Kema G.H.J."/>
            <person name="Seidl M.F."/>
        </authorList>
    </citation>
    <scope>NUCLEOTIDE SEQUENCE [LARGE SCALE GENOMIC DNA]</scope>
    <source>
        <strain evidence="4 5">P124</strain>
    </source>
</reference>
<dbReference type="InterPro" id="IPR014764">
    <property type="entry name" value="DCN-prot"/>
</dbReference>
<name>A0ABR0ETY9_ZASCE</name>
<dbReference type="Gene3D" id="1.10.238.10">
    <property type="entry name" value="EF-hand"/>
    <property type="match status" value="1"/>
</dbReference>
<accession>A0ABR0ETY9</accession>
<keyword evidence="5" id="KW-1185">Reference proteome</keyword>
<dbReference type="Proteomes" id="UP001305779">
    <property type="component" value="Unassembled WGS sequence"/>
</dbReference>
<proteinExistence type="predicted"/>
<evidence type="ECO:0000259" key="3">
    <source>
        <dbReference type="PROSITE" id="PS51229"/>
    </source>
</evidence>
<keyword evidence="1" id="KW-0833">Ubl conjugation pathway</keyword>